<dbReference type="Proteomes" id="UP000035680">
    <property type="component" value="Unassembled WGS sequence"/>
</dbReference>
<reference evidence="2" key="1">
    <citation type="submission" date="2014-07" db="EMBL/GenBank/DDBJ databases">
        <authorList>
            <person name="Martin A.A"/>
            <person name="De Silva N."/>
        </authorList>
    </citation>
    <scope>NUCLEOTIDE SEQUENCE</scope>
</reference>
<evidence type="ECO:0000313" key="2">
    <source>
        <dbReference type="Proteomes" id="UP000035680"/>
    </source>
</evidence>
<evidence type="ECO:0000256" key="1">
    <source>
        <dbReference type="SAM" id="Phobius"/>
    </source>
</evidence>
<feature type="transmembrane region" description="Helical" evidence="1">
    <location>
        <begin position="596"/>
        <end position="622"/>
    </location>
</feature>
<protein>
    <submittedName>
        <fullName evidence="3">Fibronectin type-III domain-containing protein</fullName>
    </submittedName>
</protein>
<sequence>MLILIFLFISQALTFKLEWDGKINGTSTYYVVYYERNDNFDIWKTNETKTIKKYLPVPLTISNYLLVNNAKIIELKVDNFVPGGKPLAFKQNEKKLLFVAVVDRQENYFKQYRFQTCQLAHCELGLTLYPLYQEIHDNIFNFNFYEDIIYVKYITDDMNFKLFVIKISGDDFPLVLCPYVGWVSLYGGTEFIPHEGTNGIIYDKFRNRQIILPAYPRYDDNDVFVCGLIKYKDGSQLSISYIMEVDNYYDIQLNRPVNRFEDIWKCSFIDDISNYDYFLYSKNNNSPNKMKYIKYDSRDSTKFYYNDTVYIYKNDGTLKDLKENGYEAGINIVMVIPTVKTSCKRILPQLKFKLRLVSANGTKLFDSKNEPNILEVSKDMLNKELNYKCKIFVEEASNHSSLSNYYDDVMEVSLVSKDDDGNKIFHDTIVFKDNFDGFKKYECEIRLKDQNFKYKYAIKNLSFITIPLNTSVANQNEEWRAKEDVVIQCQRRLSNIGEIDRIKVEVSENFFVEYSNLTSNGIFNIEGDYVRTNYENLIKSKGKKNSNIKSITTICIYKVMGGKILSIVKSGTVLQKTIITQKNNKSDKTKKNSSKVIIIGLSVGIGVLVLAIIIAITTLFVVRCLNKKRRKQRNSSLSTLSSFSSYANSSISGSLISNSRLSTSSVRKSQSKVSKVNK</sequence>
<keyword evidence="1" id="KW-0812">Transmembrane</keyword>
<dbReference type="AlphaFoldDB" id="A0A0K0F578"/>
<dbReference type="WBParaSite" id="SVE_0396800.1">
    <property type="protein sequence ID" value="SVE_0396800.1"/>
    <property type="gene ID" value="SVE_0396800"/>
</dbReference>
<keyword evidence="2" id="KW-1185">Reference proteome</keyword>
<name>A0A0K0F578_STRVS</name>
<reference evidence="3" key="2">
    <citation type="submission" date="2015-08" db="UniProtKB">
        <authorList>
            <consortium name="WormBaseParasite"/>
        </authorList>
    </citation>
    <scope>IDENTIFICATION</scope>
</reference>
<evidence type="ECO:0000313" key="3">
    <source>
        <dbReference type="WBParaSite" id="SVE_0396800.1"/>
    </source>
</evidence>
<accession>A0A0K0F578</accession>
<organism evidence="2 3">
    <name type="scientific">Strongyloides venezuelensis</name>
    <name type="common">Threadworm</name>
    <dbReference type="NCBI Taxonomy" id="75913"/>
    <lineage>
        <taxon>Eukaryota</taxon>
        <taxon>Metazoa</taxon>
        <taxon>Ecdysozoa</taxon>
        <taxon>Nematoda</taxon>
        <taxon>Chromadorea</taxon>
        <taxon>Rhabditida</taxon>
        <taxon>Tylenchina</taxon>
        <taxon>Panagrolaimomorpha</taxon>
        <taxon>Strongyloidoidea</taxon>
        <taxon>Strongyloididae</taxon>
        <taxon>Strongyloides</taxon>
    </lineage>
</organism>
<keyword evidence="1" id="KW-1133">Transmembrane helix</keyword>
<keyword evidence="1" id="KW-0472">Membrane</keyword>
<proteinExistence type="predicted"/>